<evidence type="ECO:0000313" key="2">
    <source>
        <dbReference type="EnsemblPlants" id="MELO3C024954.2.1"/>
    </source>
</evidence>
<evidence type="ECO:0000256" key="1">
    <source>
        <dbReference type="SAM" id="MobiDB-lite"/>
    </source>
</evidence>
<sequence>MVRSNRPKLENAQHLLEKTQIPAASASKLRRRDGEEIFENLSDLNRTRTHRVDKRVVNQPAPSNSVLKHESGKVFIEGTLQGCMHQEFEHVEFEIEDKDVRAIVVLLTELR</sequence>
<dbReference type="AlphaFoldDB" id="A0A9I9DWM6"/>
<dbReference type="EnsemblPlants" id="MELO3C024954.2.1">
    <property type="protein sequence ID" value="MELO3C024954.2.1"/>
    <property type="gene ID" value="MELO3C024954.2"/>
</dbReference>
<feature type="compositionally biased region" description="Basic and acidic residues" evidence="1">
    <location>
        <begin position="7"/>
        <end position="17"/>
    </location>
</feature>
<feature type="region of interest" description="Disordered" evidence="1">
    <location>
        <begin position="1"/>
        <end position="29"/>
    </location>
</feature>
<organism evidence="2">
    <name type="scientific">Cucumis melo</name>
    <name type="common">Muskmelon</name>
    <dbReference type="NCBI Taxonomy" id="3656"/>
    <lineage>
        <taxon>Eukaryota</taxon>
        <taxon>Viridiplantae</taxon>
        <taxon>Streptophyta</taxon>
        <taxon>Embryophyta</taxon>
        <taxon>Tracheophyta</taxon>
        <taxon>Spermatophyta</taxon>
        <taxon>Magnoliopsida</taxon>
        <taxon>eudicotyledons</taxon>
        <taxon>Gunneridae</taxon>
        <taxon>Pentapetalae</taxon>
        <taxon>rosids</taxon>
        <taxon>fabids</taxon>
        <taxon>Cucurbitales</taxon>
        <taxon>Cucurbitaceae</taxon>
        <taxon>Benincaseae</taxon>
        <taxon>Cucumis</taxon>
    </lineage>
</organism>
<dbReference type="Gramene" id="MELO3C024954.2.1">
    <property type="protein sequence ID" value="MELO3C024954.2.1"/>
    <property type="gene ID" value="MELO3C024954.2"/>
</dbReference>
<accession>A0A9I9DWM6</accession>
<name>A0A9I9DWM6_CUCME</name>
<reference evidence="2" key="1">
    <citation type="submission" date="2023-03" db="UniProtKB">
        <authorList>
            <consortium name="EnsemblPlants"/>
        </authorList>
    </citation>
    <scope>IDENTIFICATION</scope>
</reference>
<protein>
    <submittedName>
        <fullName evidence="2">Uncharacterized protein</fullName>
    </submittedName>
</protein>
<proteinExistence type="predicted"/>